<dbReference type="CDD" id="cd12797">
    <property type="entry name" value="M23_peptidase"/>
    <property type="match status" value="1"/>
</dbReference>
<evidence type="ECO:0000256" key="1">
    <source>
        <dbReference type="ARBA" id="ARBA00022729"/>
    </source>
</evidence>
<keyword evidence="1" id="KW-0732">Signal</keyword>
<evidence type="ECO:0000313" key="3">
    <source>
        <dbReference type="EMBL" id="SVB21802.1"/>
    </source>
</evidence>
<dbReference type="SUPFAM" id="SSF51261">
    <property type="entry name" value="Duplicated hybrid motif"/>
    <property type="match status" value="1"/>
</dbReference>
<dbReference type="Pfam" id="PF01551">
    <property type="entry name" value="Peptidase_M23"/>
    <property type="match status" value="1"/>
</dbReference>
<dbReference type="PANTHER" id="PTHR21666:SF289">
    <property type="entry name" value="L-ALA--D-GLU ENDOPEPTIDASE"/>
    <property type="match status" value="1"/>
</dbReference>
<dbReference type="SUPFAM" id="SSF53474">
    <property type="entry name" value="alpha/beta-Hydrolases"/>
    <property type="match status" value="1"/>
</dbReference>
<proteinExistence type="predicted"/>
<feature type="domain" description="M23ase beta-sheet core" evidence="2">
    <location>
        <begin position="76"/>
        <end position="152"/>
    </location>
</feature>
<sequence>MVQRPALLPIAAAFALVVLVGILTAAPVAAQPGPGGRDPATGVDHPGDAPVAYQAPVYTPVIDGFRPPARPWLPGNRGYEYATFPGQVVRAAADGRVLFAGTVAGTRHVTLIHSDGLRTSYSFLASVEVAQGREVLAGTAVGRAATTFHFGVRDPDGTYLDPGLLFETNGVLRARLAPHDEEAIVAAAREFLGDERSALGNLVAAAGSATSWAGAQFVEGATLGHQLLVSAGRTALGGLTWYVERPIATVGASIDLATDLLAALPTPECTPSEVGVASPQGGRVAILVPGLGSGQDGGPITDLDMRALGIDPDDVVRFSYGGGRFAGDVPVPEWATRLEASHEVAGDVYRPVEESAELLAQLLSDIAGERPGATLEVYGHSLGGLVALEGVARLAADIDAPQLRLVTLSTPHGGNLLAEGFDFLGALPGVAEAFRLGGRPEVGQPVLADLAVGALRPAPAGVEALSLVASGDLIVPAGRAELDGARTVVV</sequence>
<dbReference type="InterPro" id="IPR029058">
    <property type="entry name" value="AB_hydrolase_fold"/>
</dbReference>
<dbReference type="Gene3D" id="3.40.50.1820">
    <property type="entry name" value="alpha/beta hydrolase"/>
    <property type="match status" value="1"/>
</dbReference>
<dbReference type="AlphaFoldDB" id="A0A382C7N0"/>
<protein>
    <recommendedName>
        <fullName evidence="2">M23ase beta-sheet core domain-containing protein</fullName>
    </recommendedName>
</protein>
<reference evidence="3" key="1">
    <citation type="submission" date="2018-05" db="EMBL/GenBank/DDBJ databases">
        <authorList>
            <person name="Lanie J.A."/>
            <person name="Ng W.-L."/>
            <person name="Kazmierczak K.M."/>
            <person name="Andrzejewski T.M."/>
            <person name="Davidsen T.M."/>
            <person name="Wayne K.J."/>
            <person name="Tettelin H."/>
            <person name="Glass J.I."/>
            <person name="Rusch D."/>
            <person name="Podicherti R."/>
            <person name="Tsui H.-C.T."/>
            <person name="Winkler M.E."/>
        </authorList>
    </citation>
    <scope>NUCLEOTIDE SEQUENCE</scope>
</reference>
<dbReference type="GO" id="GO:0004222">
    <property type="term" value="F:metalloendopeptidase activity"/>
    <property type="evidence" value="ECO:0007669"/>
    <property type="project" value="TreeGrafter"/>
</dbReference>
<name>A0A382C7N0_9ZZZZ</name>
<dbReference type="InterPro" id="IPR011055">
    <property type="entry name" value="Dup_hybrid_motif"/>
</dbReference>
<gene>
    <name evidence="3" type="ORF">METZ01_LOCUS174656</name>
</gene>
<organism evidence="3">
    <name type="scientific">marine metagenome</name>
    <dbReference type="NCBI Taxonomy" id="408172"/>
    <lineage>
        <taxon>unclassified sequences</taxon>
        <taxon>metagenomes</taxon>
        <taxon>ecological metagenomes</taxon>
    </lineage>
</organism>
<dbReference type="EMBL" id="UINC01033086">
    <property type="protein sequence ID" value="SVB21802.1"/>
    <property type="molecule type" value="Genomic_DNA"/>
</dbReference>
<accession>A0A382C7N0</accession>
<dbReference type="InterPro" id="IPR016047">
    <property type="entry name" value="M23ase_b-sheet_dom"/>
</dbReference>
<dbReference type="Gene3D" id="2.70.70.10">
    <property type="entry name" value="Glucose Permease (Domain IIA)"/>
    <property type="match status" value="1"/>
</dbReference>
<dbReference type="PANTHER" id="PTHR21666">
    <property type="entry name" value="PEPTIDASE-RELATED"/>
    <property type="match status" value="1"/>
</dbReference>
<dbReference type="InterPro" id="IPR050570">
    <property type="entry name" value="Cell_wall_metabolism_enzyme"/>
</dbReference>
<feature type="non-terminal residue" evidence="3">
    <location>
        <position position="490"/>
    </location>
</feature>
<evidence type="ECO:0000259" key="2">
    <source>
        <dbReference type="Pfam" id="PF01551"/>
    </source>
</evidence>